<feature type="binding site" description="axial binding residue" evidence="8">
    <location>
        <position position="457"/>
    </location>
    <ligand>
        <name>heme</name>
        <dbReference type="ChEBI" id="CHEBI:30413"/>
    </ligand>
    <ligandPart>
        <name>Fe</name>
        <dbReference type="ChEBI" id="CHEBI:18248"/>
    </ligandPart>
</feature>
<keyword evidence="3 8" id="KW-0349">Heme</keyword>
<dbReference type="EMBL" id="GG698907">
    <property type="protein sequence ID" value="EEU41636.1"/>
    <property type="molecule type" value="Genomic_DNA"/>
</dbReference>
<evidence type="ECO:0008006" key="12">
    <source>
        <dbReference type="Google" id="ProtNLM"/>
    </source>
</evidence>
<dbReference type="CDD" id="cd11062">
    <property type="entry name" value="CYP58-like"/>
    <property type="match status" value="1"/>
</dbReference>
<evidence type="ECO:0000256" key="2">
    <source>
        <dbReference type="ARBA" id="ARBA00010617"/>
    </source>
</evidence>
<dbReference type="InterPro" id="IPR036396">
    <property type="entry name" value="Cyt_P450_sf"/>
</dbReference>
<comment type="cofactor">
    <cofactor evidence="1 8">
        <name>heme</name>
        <dbReference type="ChEBI" id="CHEBI:30413"/>
    </cofactor>
</comment>
<evidence type="ECO:0000256" key="5">
    <source>
        <dbReference type="ARBA" id="ARBA00023002"/>
    </source>
</evidence>
<keyword evidence="9" id="KW-0812">Transmembrane</keyword>
<evidence type="ECO:0000256" key="6">
    <source>
        <dbReference type="ARBA" id="ARBA00023004"/>
    </source>
</evidence>
<evidence type="ECO:0000313" key="10">
    <source>
        <dbReference type="EMBL" id="EEU41636.1"/>
    </source>
</evidence>
<dbReference type="STRING" id="660122.C7Z3D5"/>
<protein>
    <recommendedName>
        <fullName evidence="12">Cytochrome P450</fullName>
    </recommendedName>
</protein>
<accession>C7Z3D5</accession>
<evidence type="ECO:0000256" key="8">
    <source>
        <dbReference type="PIRSR" id="PIRSR602401-1"/>
    </source>
</evidence>
<evidence type="ECO:0000256" key="4">
    <source>
        <dbReference type="ARBA" id="ARBA00022723"/>
    </source>
</evidence>
<dbReference type="GeneID" id="9676038"/>
<keyword evidence="7" id="KW-0503">Monooxygenase</keyword>
<keyword evidence="5" id="KW-0560">Oxidoreductase</keyword>
<dbReference type="InterPro" id="IPR002401">
    <property type="entry name" value="Cyt_P450_E_grp-I"/>
</dbReference>
<sequence>MGFRYVLSIVAAEACAHYKSLALSFASILAVYCLSAFLFNLFWHPLAKFPGPKLAAWSQWWLSYHEAIKGESLIDILRTLHATYEGPVVRYGPNLLHFSTFQAHCDIYNQNSRWDKDKMVYAAVMEENSSFGMTSHKAAKQRREVVQPFYSRRNILKMQEAIDRQMQILVARLTQDGEGGCLSDLSLAFRCLAQDVMTEICLGISSKTLNAPGYESPLILAMDENLRSFVPMKTFPTFRRLMYSLPPSLTPGEEVLTEYETMVENHVNKAIEDPCSFDGISPVTMLPYLVNRSDKNKLDTESLIGELQAFIVGGGETVASAMVLGIHGILRHPNLYPRIQAEIIKAWPEVSGPVPGLEVLEKLPLLTATIKESLRLTHGVVSPLPRIVPEGGAQVDGHFVPGGTSVGVSHVFVHLSSSLFEDPHTFEPQRWLDAFSEKGNSSLDKYLVAFSRGQRSCTGISLAWCELYISFATLLRQLDMEYLADENDSVLKWRDCFQALYYGRHLRVRCVRRTS</sequence>
<dbReference type="GO" id="GO:0016705">
    <property type="term" value="F:oxidoreductase activity, acting on paired donors, with incorporation or reduction of molecular oxygen"/>
    <property type="evidence" value="ECO:0007669"/>
    <property type="project" value="InterPro"/>
</dbReference>
<evidence type="ECO:0000256" key="7">
    <source>
        <dbReference type="ARBA" id="ARBA00023033"/>
    </source>
</evidence>
<dbReference type="GO" id="GO:0005506">
    <property type="term" value="F:iron ion binding"/>
    <property type="evidence" value="ECO:0007669"/>
    <property type="project" value="InterPro"/>
</dbReference>
<organism evidence="10 11">
    <name type="scientific">Fusarium vanettenii (strain ATCC MYA-4622 / CBS 123669 / FGSC 9596 / NRRL 45880 / 77-13-4)</name>
    <name type="common">Fusarium solani subsp. pisi</name>
    <dbReference type="NCBI Taxonomy" id="660122"/>
    <lineage>
        <taxon>Eukaryota</taxon>
        <taxon>Fungi</taxon>
        <taxon>Dikarya</taxon>
        <taxon>Ascomycota</taxon>
        <taxon>Pezizomycotina</taxon>
        <taxon>Sordariomycetes</taxon>
        <taxon>Hypocreomycetidae</taxon>
        <taxon>Hypocreales</taxon>
        <taxon>Nectriaceae</taxon>
        <taxon>Fusarium</taxon>
        <taxon>Fusarium solani species complex</taxon>
        <taxon>Fusarium vanettenii</taxon>
    </lineage>
</organism>
<name>C7Z3D5_FUSV7</name>
<dbReference type="Gene3D" id="1.10.630.10">
    <property type="entry name" value="Cytochrome P450"/>
    <property type="match status" value="1"/>
</dbReference>
<dbReference type="InterPro" id="IPR050121">
    <property type="entry name" value="Cytochrome_P450_monoxygenase"/>
</dbReference>
<keyword evidence="9" id="KW-1133">Transmembrane helix</keyword>
<dbReference type="Pfam" id="PF00067">
    <property type="entry name" value="p450"/>
    <property type="match status" value="1"/>
</dbReference>
<evidence type="ECO:0000256" key="3">
    <source>
        <dbReference type="ARBA" id="ARBA00022617"/>
    </source>
</evidence>
<dbReference type="Proteomes" id="UP000005206">
    <property type="component" value="Chromosome 12"/>
</dbReference>
<evidence type="ECO:0000313" key="11">
    <source>
        <dbReference type="Proteomes" id="UP000005206"/>
    </source>
</evidence>
<feature type="transmembrane region" description="Helical" evidence="9">
    <location>
        <begin position="21"/>
        <end position="43"/>
    </location>
</feature>
<dbReference type="PRINTS" id="PR00463">
    <property type="entry name" value="EP450I"/>
</dbReference>
<dbReference type="PANTHER" id="PTHR24305:SF157">
    <property type="entry name" value="N-ACETYLTRYPTOPHAN 6-HYDROXYLASE IVOC-RELATED"/>
    <property type="match status" value="1"/>
</dbReference>
<dbReference type="KEGG" id="nhe:NECHADRAFT_54105"/>
<comment type="similarity">
    <text evidence="2">Belongs to the cytochrome P450 family.</text>
</comment>
<evidence type="ECO:0000256" key="1">
    <source>
        <dbReference type="ARBA" id="ARBA00001971"/>
    </source>
</evidence>
<proteinExistence type="inferred from homology"/>
<dbReference type="InParanoid" id="C7Z3D5"/>
<dbReference type="OMA" id="WCELYIA"/>
<dbReference type="PANTHER" id="PTHR24305">
    <property type="entry name" value="CYTOCHROME P450"/>
    <property type="match status" value="1"/>
</dbReference>
<dbReference type="RefSeq" id="XP_003047349.1">
    <property type="nucleotide sequence ID" value="XM_003047303.1"/>
</dbReference>
<keyword evidence="9" id="KW-0472">Membrane</keyword>
<keyword evidence="4 8" id="KW-0479">Metal-binding</keyword>
<dbReference type="HOGENOM" id="CLU_001570_14_4_1"/>
<dbReference type="eggNOG" id="KOG0157">
    <property type="taxonomic scope" value="Eukaryota"/>
</dbReference>
<dbReference type="GO" id="GO:0004497">
    <property type="term" value="F:monooxygenase activity"/>
    <property type="evidence" value="ECO:0007669"/>
    <property type="project" value="UniProtKB-KW"/>
</dbReference>
<dbReference type="InterPro" id="IPR001128">
    <property type="entry name" value="Cyt_P450"/>
</dbReference>
<keyword evidence="11" id="KW-1185">Reference proteome</keyword>
<dbReference type="VEuPathDB" id="FungiDB:NECHADRAFT_54105"/>
<dbReference type="GO" id="GO:0020037">
    <property type="term" value="F:heme binding"/>
    <property type="evidence" value="ECO:0007669"/>
    <property type="project" value="InterPro"/>
</dbReference>
<reference evidence="10 11" key="1">
    <citation type="journal article" date="2009" name="PLoS Genet.">
        <title>The genome of Nectria haematococca: contribution of supernumerary chromosomes to gene expansion.</title>
        <authorList>
            <person name="Coleman J.J."/>
            <person name="Rounsley S.D."/>
            <person name="Rodriguez-Carres M."/>
            <person name="Kuo A."/>
            <person name="Wasmann C.C."/>
            <person name="Grimwood J."/>
            <person name="Schmutz J."/>
            <person name="Taga M."/>
            <person name="White G.J."/>
            <person name="Zhou S."/>
            <person name="Schwartz D.C."/>
            <person name="Freitag M."/>
            <person name="Ma L.J."/>
            <person name="Danchin E.G."/>
            <person name="Henrissat B."/>
            <person name="Coutinho P.M."/>
            <person name="Nelson D.R."/>
            <person name="Straney D."/>
            <person name="Napoli C.A."/>
            <person name="Barker B.M."/>
            <person name="Gribskov M."/>
            <person name="Rep M."/>
            <person name="Kroken S."/>
            <person name="Molnar I."/>
            <person name="Rensing C."/>
            <person name="Kennell J.C."/>
            <person name="Zamora J."/>
            <person name="Farman M.L."/>
            <person name="Selker E.U."/>
            <person name="Salamov A."/>
            <person name="Shapiro H."/>
            <person name="Pangilinan J."/>
            <person name="Lindquist E."/>
            <person name="Lamers C."/>
            <person name="Grigoriev I.V."/>
            <person name="Geiser D.M."/>
            <person name="Covert S.F."/>
            <person name="Temporini E."/>
            <person name="Vanetten H.D."/>
        </authorList>
    </citation>
    <scope>NUCLEOTIDE SEQUENCE [LARGE SCALE GENOMIC DNA]</scope>
    <source>
        <strain evidence="11">ATCC MYA-4622 / CBS 123669 / FGSC 9596 / NRRL 45880 / 77-13-4</strain>
    </source>
</reference>
<keyword evidence="6 8" id="KW-0408">Iron</keyword>
<evidence type="ECO:0000256" key="9">
    <source>
        <dbReference type="SAM" id="Phobius"/>
    </source>
</evidence>
<gene>
    <name evidence="10" type="ORF">NECHADRAFT_54105</name>
</gene>
<dbReference type="OrthoDB" id="3945418at2759"/>
<dbReference type="AlphaFoldDB" id="C7Z3D5"/>
<dbReference type="SUPFAM" id="SSF48264">
    <property type="entry name" value="Cytochrome P450"/>
    <property type="match status" value="1"/>
</dbReference>